<dbReference type="SUPFAM" id="SSF48371">
    <property type="entry name" value="ARM repeat"/>
    <property type="match status" value="1"/>
</dbReference>
<accession>A2G3L6</accession>
<evidence type="ECO:0000313" key="2">
    <source>
        <dbReference type="Proteomes" id="UP000001542"/>
    </source>
</evidence>
<dbReference type="InterPro" id="IPR016024">
    <property type="entry name" value="ARM-type_fold"/>
</dbReference>
<reference evidence="1" key="2">
    <citation type="journal article" date="2007" name="Science">
        <title>Draft genome sequence of the sexually transmitted pathogen Trichomonas vaginalis.</title>
        <authorList>
            <person name="Carlton J.M."/>
            <person name="Hirt R.P."/>
            <person name="Silva J.C."/>
            <person name="Delcher A.L."/>
            <person name="Schatz M."/>
            <person name="Zhao Q."/>
            <person name="Wortman J.R."/>
            <person name="Bidwell S.L."/>
            <person name="Alsmark U.C.M."/>
            <person name="Besteiro S."/>
            <person name="Sicheritz-Ponten T."/>
            <person name="Noel C.J."/>
            <person name="Dacks J.B."/>
            <person name="Foster P.G."/>
            <person name="Simillion C."/>
            <person name="Van de Peer Y."/>
            <person name="Miranda-Saavedra D."/>
            <person name="Barton G.J."/>
            <person name="Westrop G.D."/>
            <person name="Mueller S."/>
            <person name="Dessi D."/>
            <person name="Fiori P.L."/>
            <person name="Ren Q."/>
            <person name="Paulsen I."/>
            <person name="Zhang H."/>
            <person name="Bastida-Corcuera F.D."/>
            <person name="Simoes-Barbosa A."/>
            <person name="Brown M.T."/>
            <person name="Hayes R.D."/>
            <person name="Mukherjee M."/>
            <person name="Okumura C.Y."/>
            <person name="Schneider R."/>
            <person name="Smith A.J."/>
            <person name="Vanacova S."/>
            <person name="Villalvazo M."/>
            <person name="Haas B.J."/>
            <person name="Pertea M."/>
            <person name="Feldblyum T.V."/>
            <person name="Utterback T.R."/>
            <person name="Shu C.L."/>
            <person name="Osoegawa K."/>
            <person name="de Jong P.J."/>
            <person name="Hrdy I."/>
            <person name="Horvathova L."/>
            <person name="Zubacova Z."/>
            <person name="Dolezal P."/>
            <person name="Malik S.B."/>
            <person name="Logsdon J.M. Jr."/>
            <person name="Henze K."/>
            <person name="Gupta A."/>
            <person name="Wang C.C."/>
            <person name="Dunne R.L."/>
            <person name="Upcroft J.A."/>
            <person name="Upcroft P."/>
            <person name="White O."/>
            <person name="Salzberg S.L."/>
            <person name="Tang P."/>
            <person name="Chiu C.-H."/>
            <person name="Lee Y.-S."/>
            <person name="Embley T.M."/>
            <person name="Coombs G.H."/>
            <person name="Mottram J.C."/>
            <person name="Tachezy J."/>
            <person name="Fraser-Liggett C.M."/>
            <person name="Johnson P.J."/>
        </authorList>
    </citation>
    <scope>NUCLEOTIDE SEQUENCE [LARGE SCALE GENOMIC DNA]</scope>
    <source>
        <strain evidence="1">G3</strain>
    </source>
</reference>
<name>A2G3L6_TRIV3</name>
<sequence>MNPEDSTNLEILKVPNVDGFYEELEASPETLHYSQSREFFEILLNYFQQSIDEETGNLILYTIAKVLCNDRHLDVFIKENFALQLPYRQRMFQDSVFEIIFVLVSLGPHCFDDSRITKQFAPLIKRNPKKSLTILAIYAQKFAYIENPWPMVDLLIQESQRFIGPELAANYVSLLTTLCIKYEDYCQGRAEHCWRKICALLNETDIMTLKVVYCGLCNISKVYTGGELPIDPIRAHLRVKDLQRPVLTLLISVPLHGEESCDRPLLQTLCSLSERDDKATMVLMKASSDPVFADFLVENAKLWLGKELPTPIETLRLFLSVFKFKELRQTIAESPDFYEFLKMITNQENGNSLSMLCTIIRRIELNEQIISNLSDSGFLRAFFAMAADLNTTTSKHSALLMLDTISRIAYSREFMKMCDMINDIINERGELTEVAILVAAELCTYKKCELAFKRKRLDEYIKTLLVDPQLKRPAQKFLDSIS</sequence>
<organism evidence="1 2">
    <name type="scientific">Trichomonas vaginalis (strain ATCC PRA-98 / G3)</name>
    <dbReference type="NCBI Taxonomy" id="412133"/>
    <lineage>
        <taxon>Eukaryota</taxon>
        <taxon>Metamonada</taxon>
        <taxon>Parabasalia</taxon>
        <taxon>Trichomonadida</taxon>
        <taxon>Trichomonadidae</taxon>
        <taxon>Trichomonas</taxon>
    </lineage>
</organism>
<dbReference type="RefSeq" id="XP_001301182.1">
    <property type="nucleotide sequence ID" value="XM_001301181.1"/>
</dbReference>
<dbReference type="VEuPathDB" id="TrichDB:TVAG_089000"/>
<reference evidence="1" key="1">
    <citation type="submission" date="2006-10" db="EMBL/GenBank/DDBJ databases">
        <authorList>
            <person name="Amadeo P."/>
            <person name="Zhao Q."/>
            <person name="Wortman J."/>
            <person name="Fraser-Liggett C."/>
            <person name="Carlton J."/>
        </authorList>
    </citation>
    <scope>NUCLEOTIDE SEQUENCE</scope>
    <source>
        <strain evidence="1">G3</strain>
    </source>
</reference>
<dbReference type="Proteomes" id="UP000001542">
    <property type="component" value="Unassembled WGS sequence"/>
</dbReference>
<proteinExistence type="predicted"/>
<dbReference type="InterPro" id="IPR011989">
    <property type="entry name" value="ARM-like"/>
</dbReference>
<protein>
    <submittedName>
        <fullName evidence="1">Uncharacterized protein</fullName>
    </submittedName>
</protein>
<dbReference type="Gene3D" id="1.25.10.10">
    <property type="entry name" value="Leucine-rich Repeat Variant"/>
    <property type="match status" value="1"/>
</dbReference>
<dbReference type="EMBL" id="DS114334">
    <property type="protein sequence ID" value="EAX88252.1"/>
    <property type="molecule type" value="Genomic_DNA"/>
</dbReference>
<dbReference type="InParanoid" id="A2G3L6"/>
<gene>
    <name evidence="1" type="ORF">TVAG_089000</name>
</gene>
<evidence type="ECO:0000313" key="1">
    <source>
        <dbReference type="EMBL" id="EAX88252.1"/>
    </source>
</evidence>
<keyword evidence="2" id="KW-1185">Reference proteome</keyword>
<dbReference type="KEGG" id="tva:4745907"/>
<dbReference type="SMR" id="A2G3L6"/>
<dbReference type="VEuPathDB" id="TrichDB:TVAGG3_0963020"/>
<dbReference type="AlphaFoldDB" id="A2G3L6"/>